<dbReference type="OrthoDB" id="2747778at2759"/>
<dbReference type="GO" id="GO:0005524">
    <property type="term" value="F:ATP binding"/>
    <property type="evidence" value="ECO:0007669"/>
    <property type="project" value="InterPro"/>
</dbReference>
<dbReference type="Proteomes" id="UP000521943">
    <property type="component" value="Unassembled WGS sequence"/>
</dbReference>
<name>A0A8H6MD36_9AGAR</name>
<dbReference type="InterPro" id="IPR040976">
    <property type="entry name" value="Pkinase_fungal"/>
</dbReference>
<protein>
    <recommendedName>
        <fullName evidence="1">Protein kinase domain-containing protein</fullName>
    </recommendedName>
</protein>
<dbReference type="PANTHER" id="PTHR38248">
    <property type="entry name" value="FUNK1 6"/>
    <property type="match status" value="1"/>
</dbReference>
<feature type="non-terminal residue" evidence="2">
    <location>
        <position position="1"/>
    </location>
</feature>
<dbReference type="InterPro" id="IPR011009">
    <property type="entry name" value="Kinase-like_dom_sf"/>
</dbReference>
<dbReference type="SUPFAM" id="SSF56112">
    <property type="entry name" value="Protein kinase-like (PK-like)"/>
    <property type="match status" value="1"/>
</dbReference>
<evidence type="ECO:0000313" key="2">
    <source>
        <dbReference type="EMBL" id="KAF6760716.1"/>
    </source>
</evidence>
<sequence>RQIYMNQPNRNFVRTLVMTESSVRMVHYDRSGFYLTPLIDIHRDPRTFIRLVLGLSSPNEATLGFDTSIQWTINPETGAKMAGTIKATDPTGEAIVYNINMDRVPFFRGHILGRGTTCWYATQPTTGSEVVIKDTWRTESKLPESEFLRAAQGVDGVVQMISFQDHRAETAAYRPAGFSFGDFENRIKSRTIMLHYGKSIEHFTSRYQAISALRDALAGHRNLRAKGILHRDVSMQNVLLGSLNAPPGLRGILIDLDMASWTWALDALRAESGLGTKRFQSVAVLRNLKLVLPPQHDHLDDLESFFHILCHLLLLYKSPG</sequence>
<reference evidence="2 3" key="1">
    <citation type="submission" date="2020-07" db="EMBL/GenBank/DDBJ databases">
        <title>Comparative genomics of pyrophilous fungi reveals a link between fire events and developmental genes.</title>
        <authorList>
            <consortium name="DOE Joint Genome Institute"/>
            <person name="Steindorff A.S."/>
            <person name="Carver A."/>
            <person name="Calhoun S."/>
            <person name="Stillman K."/>
            <person name="Liu H."/>
            <person name="Lipzen A."/>
            <person name="Pangilinan J."/>
            <person name="Labutti K."/>
            <person name="Bruns T.D."/>
            <person name="Grigoriev I.V."/>
        </authorList>
    </citation>
    <scope>NUCLEOTIDE SEQUENCE [LARGE SCALE GENOMIC DNA]</scope>
    <source>
        <strain evidence="2 3">CBS 144469</strain>
    </source>
</reference>
<organism evidence="2 3">
    <name type="scientific">Ephemerocybe angulata</name>
    <dbReference type="NCBI Taxonomy" id="980116"/>
    <lineage>
        <taxon>Eukaryota</taxon>
        <taxon>Fungi</taxon>
        <taxon>Dikarya</taxon>
        <taxon>Basidiomycota</taxon>
        <taxon>Agaricomycotina</taxon>
        <taxon>Agaricomycetes</taxon>
        <taxon>Agaricomycetidae</taxon>
        <taxon>Agaricales</taxon>
        <taxon>Agaricineae</taxon>
        <taxon>Psathyrellaceae</taxon>
        <taxon>Ephemerocybe</taxon>
    </lineage>
</organism>
<dbReference type="PANTHER" id="PTHR38248:SF2">
    <property type="entry name" value="FUNK1 11"/>
    <property type="match status" value="1"/>
</dbReference>
<dbReference type="Pfam" id="PF17667">
    <property type="entry name" value="Pkinase_fungal"/>
    <property type="match status" value="2"/>
</dbReference>
<dbReference type="PROSITE" id="PS50011">
    <property type="entry name" value="PROTEIN_KINASE_DOM"/>
    <property type="match status" value="1"/>
</dbReference>
<dbReference type="GO" id="GO:0004672">
    <property type="term" value="F:protein kinase activity"/>
    <property type="evidence" value="ECO:0007669"/>
    <property type="project" value="InterPro"/>
</dbReference>
<dbReference type="PROSITE" id="PS00109">
    <property type="entry name" value="PROTEIN_KINASE_TYR"/>
    <property type="match status" value="1"/>
</dbReference>
<accession>A0A8H6MD36</accession>
<feature type="non-terminal residue" evidence="2">
    <location>
        <position position="320"/>
    </location>
</feature>
<evidence type="ECO:0000313" key="3">
    <source>
        <dbReference type="Proteomes" id="UP000521943"/>
    </source>
</evidence>
<dbReference type="InterPro" id="IPR008266">
    <property type="entry name" value="Tyr_kinase_AS"/>
</dbReference>
<dbReference type="EMBL" id="JACGCI010000011">
    <property type="protein sequence ID" value="KAF6760716.1"/>
    <property type="molecule type" value="Genomic_DNA"/>
</dbReference>
<comment type="caution">
    <text evidence="2">The sequence shown here is derived from an EMBL/GenBank/DDBJ whole genome shotgun (WGS) entry which is preliminary data.</text>
</comment>
<gene>
    <name evidence="2" type="ORF">DFP72DRAFT_756616</name>
</gene>
<dbReference type="AlphaFoldDB" id="A0A8H6MD36"/>
<dbReference type="InterPro" id="IPR000719">
    <property type="entry name" value="Prot_kinase_dom"/>
</dbReference>
<dbReference type="Gene3D" id="1.10.510.10">
    <property type="entry name" value="Transferase(Phosphotransferase) domain 1"/>
    <property type="match status" value="1"/>
</dbReference>
<evidence type="ECO:0000259" key="1">
    <source>
        <dbReference type="PROSITE" id="PS50011"/>
    </source>
</evidence>
<feature type="domain" description="Protein kinase" evidence="1">
    <location>
        <begin position="106"/>
        <end position="320"/>
    </location>
</feature>
<proteinExistence type="predicted"/>
<keyword evidence="3" id="KW-1185">Reference proteome</keyword>